<dbReference type="GO" id="GO:0032259">
    <property type="term" value="P:methylation"/>
    <property type="evidence" value="ECO:0007669"/>
    <property type="project" value="UniProtKB-KW"/>
</dbReference>
<dbReference type="PANTHER" id="PTHR43861">
    <property type="entry name" value="TRANS-ACONITATE 2-METHYLTRANSFERASE-RELATED"/>
    <property type="match status" value="1"/>
</dbReference>
<keyword evidence="2" id="KW-0808">Transferase</keyword>
<evidence type="ECO:0000259" key="1">
    <source>
        <dbReference type="Pfam" id="PF08241"/>
    </source>
</evidence>
<comment type="caution">
    <text evidence="2">The sequence shown here is derived from an EMBL/GenBank/DDBJ whole genome shotgun (WGS) entry which is preliminary data.</text>
</comment>
<dbReference type="EMBL" id="JANCLT010000004">
    <property type="protein sequence ID" value="MCP8968925.1"/>
    <property type="molecule type" value="Genomic_DNA"/>
</dbReference>
<accession>A0AA41X9N9</accession>
<dbReference type="Pfam" id="PF08241">
    <property type="entry name" value="Methyltransf_11"/>
    <property type="match status" value="1"/>
</dbReference>
<dbReference type="RefSeq" id="WP_254758834.1">
    <property type="nucleotide sequence ID" value="NZ_JANCLT010000004.1"/>
</dbReference>
<sequence>MFNWHEEARQQWNERAGHWNKGSREMWDSGSRSTVIPFLQRYAAKGAAVLDVGCGDGYGAYKAGQAGYVVCGVDLSENMIEMAKQHEEKGRLTFLQADLAALPFSDEAFDAVMAVNSLEWTAQPLQALEEMRRVLKSGGHACVAILGPTAMPRTNSYRRLYNEPVICNTMMPWEFAKLAAENGFTIIDGQGVYKREVREQHVAGLPAELRQAVSFLWVFMLQKS</sequence>
<feature type="domain" description="Methyltransferase type 11" evidence="1">
    <location>
        <begin position="50"/>
        <end position="142"/>
    </location>
</feature>
<dbReference type="SUPFAM" id="SSF53335">
    <property type="entry name" value="S-adenosyl-L-methionine-dependent methyltransferases"/>
    <property type="match status" value="1"/>
</dbReference>
<evidence type="ECO:0000313" key="3">
    <source>
        <dbReference type="Proteomes" id="UP001156102"/>
    </source>
</evidence>
<evidence type="ECO:0000313" key="2">
    <source>
        <dbReference type="EMBL" id="MCP8968925.1"/>
    </source>
</evidence>
<keyword evidence="3" id="KW-1185">Reference proteome</keyword>
<dbReference type="PANTHER" id="PTHR43861:SF1">
    <property type="entry name" value="TRANS-ACONITATE 2-METHYLTRANSFERASE"/>
    <property type="match status" value="1"/>
</dbReference>
<proteinExistence type="predicted"/>
<name>A0AA41X9N9_9BACI</name>
<organism evidence="2 3">
    <name type="scientific">Ectobacillus ponti</name>
    <dbReference type="NCBI Taxonomy" id="2961894"/>
    <lineage>
        <taxon>Bacteria</taxon>
        <taxon>Bacillati</taxon>
        <taxon>Bacillota</taxon>
        <taxon>Bacilli</taxon>
        <taxon>Bacillales</taxon>
        <taxon>Bacillaceae</taxon>
        <taxon>Ectobacillus</taxon>
    </lineage>
</organism>
<dbReference type="InterPro" id="IPR029063">
    <property type="entry name" value="SAM-dependent_MTases_sf"/>
</dbReference>
<protein>
    <submittedName>
        <fullName evidence="2">Class I SAM-dependent methyltransferase</fullName>
    </submittedName>
</protein>
<gene>
    <name evidence="2" type="ORF">NK662_10285</name>
</gene>
<dbReference type="CDD" id="cd02440">
    <property type="entry name" value="AdoMet_MTases"/>
    <property type="match status" value="1"/>
</dbReference>
<dbReference type="InterPro" id="IPR013216">
    <property type="entry name" value="Methyltransf_11"/>
</dbReference>
<reference evidence="2" key="1">
    <citation type="submission" date="2022-07" db="EMBL/GenBank/DDBJ databases">
        <authorList>
            <person name="Li W.-J."/>
            <person name="Deng Q.-Q."/>
        </authorList>
    </citation>
    <scope>NUCLEOTIDE SEQUENCE</scope>
    <source>
        <strain evidence="2">SYSU M60031</strain>
    </source>
</reference>
<dbReference type="Gene3D" id="3.40.50.150">
    <property type="entry name" value="Vaccinia Virus protein VP39"/>
    <property type="match status" value="1"/>
</dbReference>
<dbReference type="GO" id="GO:0008757">
    <property type="term" value="F:S-adenosylmethionine-dependent methyltransferase activity"/>
    <property type="evidence" value="ECO:0007669"/>
    <property type="project" value="InterPro"/>
</dbReference>
<keyword evidence="2" id="KW-0489">Methyltransferase</keyword>
<dbReference type="Proteomes" id="UP001156102">
    <property type="component" value="Unassembled WGS sequence"/>
</dbReference>
<dbReference type="AlphaFoldDB" id="A0AA41X9N9"/>